<dbReference type="Pfam" id="PF09699">
    <property type="entry name" value="Paired_CXXCH_1"/>
    <property type="match status" value="2"/>
</dbReference>
<dbReference type="InterPro" id="IPR036280">
    <property type="entry name" value="Multihaem_cyt_sf"/>
</dbReference>
<evidence type="ECO:0000259" key="5">
    <source>
        <dbReference type="Pfam" id="PF22678"/>
    </source>
</evidence>
<name>A0A1M5YFV7_9BACT</name>
<feature type="domain" description="Cytochrome c-type protein NrfB-like" evidence="5">
    <location>
        <begin position="73"/>
        <end position="144"/>
    </location>
</feature>
<dbReference type="InterPro" id="IPR020015">
    <property type="entry name" value="Decahaem_cyt-c_DmsE"/>
</dbReference>
<dbReference type="InterPro" id="IPR010177">
    <property type="entry name" value="Paired_CXXCH_1"/>
</dbReference>
<dbReference type="STRING" id="1121409.SAMN02745124_03979"/>
<evidence type="ECO:0000256" key="1">
    <source>
        <dbReference type="ARBA" id="ARBA00022729"/>
    </source>
</evidence>
<dbReference type="InterPro" id="IPR051829">
    <property type="entry name" value="Multiheme_Cytochr_ET"/>
</dbReference>
<dbReference type="Pfam" id="PF22678">
    <property type="entry name" value="Cytochrom_c_NrfB-like"/>
    <property type="match status" value="1"/>
</dbReference>
<evidence type="ECO:0000256" key="2">
    <source>
        <dbReference type="SAM" id="SignalP"/>
    </source>
</evidence>
<evidence type="ECO:0000259" key="3">
    <source>
        <dbReference type="Pfam" id="PF09699"/>
    </source>
</evidence>
<evidence type="ECO:0000313" key="7">
    <source>
        <dbReference type="Proteomes" id="UP000184139"/>
    </source>
</evidence>
<evidence type="ECO:0000259" key="4">
    <source>
        <dbReference type="Pfam" id="PF13435"/>
    </source>
</evidence>
<dbReference type="PANTHER" id="PTHR35038:SF8">
    <property type="entry name" value="C-TYPE POLYHEME CYTOCHROME OMCC"/>
    <property type="match status" value="1"/>
</dbReference>
<dbReference type="NCBIfam" id="TIGR01905">
    <property type="entry name" value="paired_CXXCH_1"/>
    <property type="match status" value="2"/>
</dbReference>
<keyword evidence="1 2" id="KW-0732">Signal</keyword>
<gene>
    <name evidence="6" type="ORF">SAMN02745124_03979</name>
</gene>
<feature type="domain" description="Cytochrome c-552/4" evidence="4">
    <location>
        <begin position="42"/>
        <end position="65"/>
    </location>
</feature>
<dbReference type="Gene3D" id="3.90.10.10">
    <property type="entry name" value="Cytochrome C3"/>
    <property type="match status" value="1"/>
</dbReference>
<dbReference type="PANTHER" id="PTHR35038">
    <property type="entry name" value="DISSIMILATORY SULFITE REDUCTASE SIRA"/>
    <property type="match status" value="1"/>
</dbReference>
<feature type="signal peptide" evidence="2">
    <location>
        <begin position="1"/>
        <end position="28"/>
    </location>
</feature>
<organism evidence="6 7">
    <name type="scientific">Desulfofustis glycolicus DSM 9705</name>
    <dbReference type="NCBI Taxonomy" id="1121409"/>
    <lineage>
        <taxon>Bacteria</taxon>
        <taxon>Pseudomonadati</taxon>
        <taxon>Thermodesulfobacteriota</taxon>
        <taxon>Desulfobulbia</taxon>
        <taxon>Desulfobulbales</taxon>
        <taxon>Desulfocapsaceae</taxon>
        <taxon>Desulfofustis</taxon>
    </lineage>
</organism>
<feature type="domain" description="Doubled CXXCH motif" evidence="3">
    <location>
        <begin position="173"/>
        <end position="215"/>
    </location>
</feature>
<feature type="domain" description="Doubled CXXCH motif" evidence="3">
    <location>
        <begin position="222"/>
        <end position="260"/>
    </location>
</feature>
<protein>
    <submittedName>
        <fullName evidence="6">Decaheme c-type cytochrome, DmsE family</fullName>
    </submittedName>
</protein>
<dbReference type="Gene3D" id="1.10.287.3080">
    <property type="match status" value="2"/>
</dbReference>
<proteinExistence type="predicted"/>
<dbReference type="InterPro" id="IPR053875">
    <property type="entry name" value="Cytochrom_c_NrfB-like_dom"/>
</dbReference>
<dbReference type="NCBIfam" id="TIGR03508">
    <property type="entry name" value="decahem_SO"/>
    <property type="match status" value="1"/>
</dbReference>
<keyword evidence="7" id="KW-1185">Reference proteome</keyword>
<accession>A0A1M5YFV7</accession>
<dbReference type="Proteomes" id="UP000184139">
    <property type="component" value="Unassembled WGS sequence"/>
</dbReference>
<sequence length="306" mass="33848">MRTFLMLVSFSLCLLAVWLTLPVRTITAAQTDEQLGFIGAETCQECHETQYASYARSIHSKKLVKGPQSQDACETCHGAGAMHVEKGGGRDVDIFAFDADVDSLAKSEKCLICHQKSTPSMDWWDASTHNREEVSCDSCHDLHTPAGSQKPREPEVCFGCHREIEIAANKYSHHPIIEGKVNCSSCHLPHGSVSTAMIKADSIQHLCFTCHADKRGPYIYEHPPVEENCLTCHSSHGSRHAKLLTEKVPNVCQDCHDWSRHPGTPYDNKTGFSGSSPSNRFFARSCLNCHGAIHGSNSFENHALTR</sequence>
<dbReference type="Pfam" id="PF13435">
    <property type="entry name" value="Cytochrome_C554"/>
    <property type="match status" value="1"/>
</dbReference>
<feature type="chain" id="PRO_5012590222" evidence="2">
    <location>
        <begin position="29"/>
        <end position="306"/>
    </location>
</feature>
<dbReference type="AlphaFoldDB" id="A0A1M5YFV7"/>
<reference evidence="6 7" key="1">
    <citation type="submission" date="2016-11" db="EMBL/GenBank/DDBJ databases">
        <authorList>
            <person name="Jaros S."/>
            <person name="Januszkiewicz K."/>
            <person name="Wedrychowicz H."/>
        </authorList>
    </citation>
    <scope>NUCLEOTIDE SEQUENCE [LARGE SCALE GENOMIC DNA]</scope>
    <source>
        <strain evidence="6 7">DSM 9705</strain>
    </source>
</reference>
<dbReference type="InterPro" id="IPR023155">
    <property type="entry name" value="Cyt_c-552/4"/>
</dbReference>
<evidence type="ECO:0000313" key="6">
    <source>
        <dbReference type="EMBL" id="SHI10866.1"/>
    </source>
</evidence>
<dbReference type="SUPFAM" id="SSF48695">
    <property type="entry name" value="Multiheme cytochromes"/>
    <property type="match status" value="1"/>
</dbReference>
<dbReference type="EMBL" id="FQXS01000036">
    <property type="protein sequence ID" value="SHI10866.1"/>
    <property type="molecule type" value="Genomic_DNA"/>
</dbReference>